<dbReference type="AlphaFoldDB" id="A0A9P5Y4P0"/>
<evidence type="ECO:0000256" key="3">
    <source>
        <dbReference type="ARBA" id="ARBA00022679"/>
    </source>
</evidence>
<feature type="region of interest" description="Disordered" evidence="10">
    <location>
        <begin position="99"/>
        <end position="120"/>
    </location>
</feature>
<feature type="binding site" evidence="9">
    <location>
        <position position="72"/>
    </location>
    <ligand>
        <name>ATP</name>
        <dbReference type="ChEBI" id="CHEBI:30616"/>
    </ligand>
</feature>
<dbReference type="InterPro" id="IPR017441">
    <property type="entry name" value="Protein_kinase_ATP_BS"/>
</dbReference>
<dbReference type="PANTHER" id="PTHR47634">
    <property type="entry name" value="PROTEIN KINASE DOMAIN-CONTAINING PROTEIN-RELATED"/>
    <property type="match status" value="1"/>
</dbReference>
<comment type="caution">
    <text evidence="12">The sequence shown here is derived from an EMBL/GenBank/DDBJ whole genome shotgun (WGS) entry which is preliminary data.</text>
</comment>
<keyword evidence="4 9" id="KW-0547">Nucleotide-binding</keyword>
<evidence type="ECO:0000256" key="4">
    <source>
        <dbReference type="ARBA" id="ARBA00022741"/>
    </source>
</evidence>
<dbReference type="EMBL" id="MU150262">
    <property type="protein sequence ID" value="KAF9463472.1"/>
    <property type="molecule type" value="Genomic_DNA"/>
</dbReference>
<sequence>MSHGSYSSHSASVMTEDEEDWEDYVKGGYHPVKIGDAFSDDRYIVVRKLGWGHFSTVWLAKDQKMNRHVALKVVKSAPRYTETALDEIKLLQRLITSSTPPTAPSAANPTPPTSPAHTHPGRSHVISFLDHFRHKGPNGTHVCMVFEVLGENLLGLIKRHQNKGVPMGMVRQIAKQVLLGLDYMHRCCGVIHTDLKPENVLICIDDVESIIQSELAINAAATSSSSSPRPEASSSTIPVQSTKLTGVPPSKGRGGNQTPRSESVFITGSQPLPSPSSSFGTSPMLDKWAFGMSKIEGQGGEGGPRVHSEELAAEVGNVSLDKDGEGDTRAGFVGRPSLPPPGPSLLSQQAPPKSGGSTRVMPMPVPGAGSGSSHGAEHGVSSSVMSVDSDRERDRLDFDAEVDRKLGEMGYGYSAEDGDSVSEKITVKIADLGNATWTEHHFTDDIQTRQYRCPEVILGAKWGTSADVWSVACVIFELITGGDYLFDPASGSRYSKDDDHIAQIMELMGEIPRSIAFSGKYSSEFFNRKGELRHINKLRYWPLEAVLHDKYLFPSAEADALASFLTPMLRLHPDKRAKASELIHHNWLDGVLVQGEIDVIRRAETEEDERRRRTSSTAPQGISRSSSAAPPAESSHQRHQHPPQTAGKTVEQGLTQSEVDAMKPVDEASRGGGDSVAASPSPNRESVVPKLAPAPSSSAGAKENSGASRANPVQVQGTSPAGHGGKRRG</sequence>
<feature type="domain" description="Protein kinase" evidence="11">
    <location>
        <begin position="43"/>
        <end position="588"/>
    </location>
</feature>
<dbReference type="PROSITE" id="PS00107">
    <property type="entry name" value="PROTEIN_KINASE_ATP"/>
    <property type="match status" value="1"/>
</dbReference>
<dbReference type="InterPro" id="IPR011009">
    <property type="entry name" value="Kinase-like_dom_sf"/>
</dbReference>
<dbReference type="GO" id="GO:0000245">
    <property type="term" value="P:spliceosomal complex assembly"/>
    <property type="evidence" value="ECO:0007669"/>
    <property type="project" value="TreeGrafter"/>
</dbReference>
<gene>
    <name evidence="12" type="ORF">BDZ94DRAFT_1218155</name>
</gene>
<dbReference type="Gene3D" id="3.30.200.20">
    <property type="entry name" value="Phosphorylase Kinase, domain 1"/>
    <property type="match status" value="1"/>
</dbReference>
<evidence type="ECO:0000256" key="5">
    <source>
        <dbReference type="ARBA" id="ARBA00022777"/>
    </source>
</evidence>
<dbReference type="EC" id="2.7.11.1" evidence="1"/>
<dbReference type="OrthoDB" id="2649at2759"/>
<feature type="compositionally biased region" description="Polar residues" evidence="10">
    <location>
        <begin position="695"/>
        <end position="719"/>
    </location>
</feature>
<feature type="compositionally biased region" description="Polar residues" evidence="10">
    <location>
        <begin position="256"/>
        <end position="281"/>
    </location>
</feature>
<feature type="compositionally biased region" description="Low complexity" evidence="10">
    <location>
        <begin position="371"/>
        <end position="387"/>
    </location>
</feature>
<accession>A0A9P5Y4P0</accession>
<evidence type="ECO:0000256" key="10">
    <source>
        <dbReference type="SAM" id="MobiDB-lite"/>
    </source>
</evidence>
<evidence type="ECO:0000259" key="11">
    <source>
        <dbReference type="PROSITE" id="PS50011"/>
    </source>
</evidence>
<feature type="compositionally biased region" description="Low complexity" evidence="10">
    <location>
        <begin position="221"/>
        <end position="236"/>
    </location>
</feature>
<dbReference type="GO" id="GO:0005634">
    <property type="term" value="C:nucleus"/>
    <property type="evidence" value="ECO:0007669"/>
    <property type="project" value="TreeGrafter"/>
</dbReference>
<dbReference type="Pfam" id="PF00069">
    <property type="entry name" value="Pkinase"/>
    <property type="match status" value="2"/>
</dbReference>
<evidence type="ECO:0000256" key="7">
    <source>
        <dbReference type="ARBA" id="ARBA00047899"/>
    </source>
</evidence>
<keyword evidence="3" id="KW-0808">Transferase</keyword>
<evidence type="ECO:0000256" key="8">
    <source>
        <dbReference type="ARBA" id="ARBA00048679"/>
    </source>
</evidence>
<evidence type="ECO:0000256" key="9">
    <source>
        <dbReference type="PROSITE-ProRule" id="PRU10141"/>
    </source>
</evidence>
<proteinExistence type="predicted"/>
<dbReference type="SUPFAM" id="SSF56112">
    <property type="entry name" value="Protein kinase-like (PK-like)"/>
    <property type="match status" value="1"/>
</dbReference>
<feature type="region of interest" description="Disordered" evidence="10">
    <location>
        <begin position="604"/>
        <end position="729"/>
    </location>
</feature>
<name>A0A9P5Y4P0_9AGAR</name>
<feature type="compositionally biased region" description="Low complexity" evidence="10">
    <location>
        <begin position="615"/>
        <end position="634"/>
    </location>
</feature>
<comment type="catalytic activity">
    <reaction evidence="7">
        <text>L-threonyl-[protein] + ATP = O-phospho-L-threonyl-[protein] + ADP + H(+)</text>
        <dbReference type="Rhea" id="RHEA:46608"/>
        <dbReference type="Rhea" id="RHEA-COMP:11060"/>
        <dbReference type="Rhea" id="RHEA-COMP:11605"/>
        <dbReference type="ChEBI" id="CHEBI:15378"/>
        <dbReference type="ChEBI" id="CHEBI:30013"/>
        <dbReference type="ChEBI" id="CHEBI:30616"/>
        <dbReference type="ChEBI" id="CHEBI:61977"/>
        <dbReference type="ChEBI" id="CHEBI:456216"/>
        <dbReference type="EC" id="2.7.11.1"/>
    </reaction>
</comment>
<evidence type="ECO:0000256" key="1">
    <source>
        <dbReference type="ARBA" id="ARBA00012513"/>
    </source>
</evidence>
<dbReference type="SMART" id="SM00220">
    <property type="entry name" value="S_TKc"/>
    <property type="match status" value="1"/>
</dbReference>
<evidence type="ECO:0000256" key="6">
    <source>
        <dbReference type="ARBA" id="ARBA00022840"/>
    </source>
</evidence>
<keyword evidence="5 12" id="KW-0418">Kinase</keyword>
<dbReference type="GO" id="GO:0005737">
    <property type="term" value="C:cytoplasm"/>
    <property type="evidence" value="ECO:0007669"/>
    <property type="project" value="TreeGrafter"/>
</dbReference>
<dbReference type="PANTHER" id="PTHR47634:SF9">
    <property type="entry name" value="PROTEIN KINASE DOMAIN-CONTAINING PROTEIN-RELATED"/>
    <property type="match status" value="1"/>
</dbReference>
<dbReference type="InterPro" id="IPR000719">
    <property type="entry name" value="Prot_kinase_dom"/>
</dbReference>
<evidence type="ECO:0000313" key="13">
    <source>
        <dbReference type="Proteomes" id="UP000807353"/>
    </source>
</evidence>
<dbReference type="GO" id="GO:0005524">
    <property type="term" value="F:ATP binding"/>
    <property type="evidence" value="ECO:0007669"/>
    <property type="project" value="UniProtKB-UniRule"/>
</dbReference>
<comment type="catalytic activity">
    <reaction evidence="8">
        <text>L-seryl-[protein] + ATP = O-phospho-L-seryl-[protein] + ADP + H(+)</text>
        <dbReference type="Rhea" id="RHEA:17989"/>
        <dbReference type="Rhea" id="RHEA-COMP:9863"/>
        <dbReference type="Rhea" id="RHEA-COMP:11604"/>
        <dbReference type="ChEBI" id="CHEBI:15378"/>
        <dbReference type="ChEBI" id="CHEBI:29999"/>
        <dbReference type="ChEBI" id="CHEBI:30616"/>
        <dbReference type="ChEBI" id="CHEBI:83421"/>
        <dbReference type="ChEBI" id="CHEBI:456216"/>
        <dbReference type="EC" id="2.7.11.1"/>
    </reaction>
</comment>
<dbReference type="Gene3D" id="1.10.510.10">
    <property type="entry name" value="Transferase(Phosphotransferase) domain 1"/>
    <property type="match status" value="1"/>
</dbReference>
<keyword evidence="6 9" id="KW-0067">ATP-binding</keyword>
<feature type="compositionally biased region" description="Basic and acidic residues" evidence="10">
    <location>
        <begin position="660"/>
        <end position="669"/>
    </location>
</feature>
<dbReference type="FunFam" id="1.10.510.10:FF:000409">
    <property type="entry name" value="CMGC/SRPK protein kinase"/>
    <property type="match status" value="1"/>
</dbReference>
<dbReference type="PROSITE" id="PS00108">
    <property type="entry name" value="PROTEIN_KINASE_ST"/>
    <property type="match status" value="1"/>
</dbReference>
<dbReference type="GO" id="GO:0050684">
    <property type="term" value="P:regulation of mRNA processing"/>
    <property type="evidence" value="ECO:0007669"/>
    <property type="project" value="TreeGrafter"/>
</dbReference>
<dbReference type="Proteomes" id="UP000807353">
    <property type="component" value="Unassembled WGS sequence"/>
</dbReference>
<evidence type="ECO:0000256" key="2">
    <source>
        <dbReference type="ARBA" id="ARBA00022527"/>
    </source>
</evidence>
<keyword evidence="2" id="KW-0723">Serine/threonine-protein kinase</keyword>
<protein>
    <recommendedName>
        <fullName evidence="1">non-specific serine/threonine protein kinase</fullName>
        <ecNumber evidence="1">2.7.11.1</ecNumber>
    </recommendedName>
</protein>
<dbReference type="GO" id="GO:0004674">
    <property type="term" value="F:protein serine/threonine kinase activity"/>
    <property type="evidence" value="ECO:0007669"/>
    <property type="project" value="UniProtKB-KW"/>
</dbReference>
<keyword evidence="13" id="KW-1185">Reference proteome</keyword>
<feature type="compositionally biased region" description="Polar residues" evidence="10">
    <location>
        <begin position="642"/>
        <end position="658"/>
    </location>
</feature>
<feature type="compositionally biased region" description="Low complexity" evidence="10">
    <location>
        <begin position="99"/>
        <end position="108"/>
    </location>
</feature>
<feature type="region of interest" description="Disordered" evidence="10">
    <location>
        <begin position="316"/>
        <end position="392"/>
    </location>
</feature>
<organism evidence="12 13">
    <name type="scientific">Collybia nuda</name>
    <dbReference type="NCBI Taxonomy" id="64659"/>
    <lineage>
        <taxon>Eukaryota</taxon>
        <taxon>Fungi</taxon>
        <taxon>Dikarya</taxon>
        <taxon>Basidiomycota</taxon>
        <taxon>Agaricomycotina</taxon>
        <taxon>Agaricomycetes</taxon>
        <taxon>Agaricomycetidae</taxon>
        <taxon>Agaricales</taxon>
        <taxon>Tricholomatineae</taxon>
        <taxon>Clitocybaceae</taxon>
        <taxon>Collybia</taxon>
    </lineage>
</organism>
<dbReference type="PROSITE" id="PS50011">
    <property type="entry name" value="PROTEIN_KINASE_DOM"/>
    <property type="match status" value="1"/>
</dbReference>
<dbReference type="InterPro" id="IPR008271">
    <property type="entry name" value="Ser/Thr_kinase_AS"/>
</dbReference>
<evidence type="ECO:0000313" key="12">
    <source>
        <dbReference type="EMBL" id="KAF9463472.1"/>
    </source>
</evidence>
<dbReference type="InterPro" id="IPR051334">
    <property type="entry name" value="SRPK"/>
</dbReference>
<reference evidence="12" key="1">
    <citation type="submission" date="2020-11" db="EMBL/GenBank/DDBJ databases">
        <authorList>
            <consortium name="DOE Joint Genome Institute"/>
            <person name="Ahrendt S."/>
            <person name="Riley R."/>
            <person name="Andreopoulos W."/>
            <person name="Labutti K."/>
            <person name="Pangilinan J."/>
            <person name="Ruiz-Duenas F.J."/>
            <person name="Barrasa J.M."/>
            <person name="Sanchez-Garcia M."/>
            <person name="Camarero S."/>
            <person name="Miyauchi S."/>
            <person name="Serrano A."/>
            <person name="Linde D."/>
            <person name="Babiker R."/>
            <person name="Drula E."/>
            <person name="Ayuso-Fernandez I."/>
            <person name="Pacheco R."/>
            <person name="Padilla G."/>
            <person name="Ferreira P."/>
            <person name="Barriuso J."/>
            <person name="Kellner H."/>
            <person name="Castanera R."/>
            <person name="Alfaro M."/>
            <person name="Ramirez L."/>
            <person name="Pisabarro A.G."/>
            <person name="Kuo A."/>
            <person name="Tritt A."/>
            <person name="Lipzen A."/>
            <person name="He G."/>
            <person name="Yan M."/>
            <person name="Ng V."/>
            <person name="Cullen D."/>
            <person name="Martin F."/>
            <person name="Rosso M.-N."/>
            <person name="Henrissat B."/>
            <person name="Hibbett D."/>
            <person name="Martinez A.T."/>
            <person name="Grigoriev I.V."/>
        </authorList>
    </citation>
    <scope>NUCLEOTIDE SEQUENCE</scope>
    <source>
        <strain evidence="12">CBS 247.69</strain>
    </source>
</reference>
<feature type="region of interest" description="Disordered" evidence="10">
    <location>
        <begin position="221"/>
        <end position="285"/>
    </location>
</feature>